<dbReference type="SUPFAM" id="SSF52540">
    <property type="entry name" value="P-loop containing nucleoside triphosphate hydrolases"/>
    <property type="match status" value="1"/>
</dbReference>
<proteinExistence type="predicted"/>
<dbReference type="InterPro" id="IPR027417">
    <property type="entry name" value="P-loop_NTPase"/>
</dbReference>
<sequence length="289" mass="30391">MPAEQSPSAQPHMERTAPAAPRTVIARRGNLVTFTSPGGGVGLTTLMALCGLTLAKRGIGCALMDADLTGGGLGVLLGIEHEPGLTMQDLDAPLGHIEGDALNHELPQWEGIRVLAHAPWLGEDPDEWELQAAANALCAANELVLADAGRGEALRQIPALAKAPQIVAIELSALGLARARSHLAMLERLRAGDGTDDPPIVVGVEPRGTTKRAASSAVALREAVERFGDDALGPMRCDPALCADIMNGLGIRAVPKQSRQVINALSDRIADPTPPTRTARHRAPKPRRR</sequence>
<dbReference type="EMBL" id="JAFEJS010000011">
    <property type="protein sequence ID" value="MBT1173569.1"/>
    <property type="molecule type" value="Genomic_DNA"/>
</dbReference>
<feature type="region of interest" description="Disordered" evidence="1">
    <location>
        <begin position="265"/>
        <end position="289"/>
    </location>
</feature>
<dbReference type="Proteomes" id="UP000773064">
    <property type="component" value="Unassembled WGS sequence"/>
</dbReference>
<dbReference type="Gene3D" id="3.40.50.300">
    <property type="entry name" value="P-loop containing nucleotide triphosphate hydrolases"/>
    <property type="match status" value="1"/>
</dbReference>
<evidence type="ECO:0000313" key="3">
    <source>
        <dbReference type="Proteomes" id="UP000773064"/>
    </source>
</evidence>
<keyword evidence="3" id="KW-1185">Reference proteome</keyword>
<evidence type="ECO:0000256" key="1">
    <source>
        <dbReference type="SAM" id="MobiDB-lite"/>
    </source>
</evidence>
<accession>A0ABS5US43</accession>
<gene>
    <name evidence="2" type="ORF">JS528_09500</name>
</gene>
<feature type="region of interest" description="Disordered" evidence="1">
    <location>
        <begin position="1"/>
        <end position="20"/>
    </location>
</feature>
<name>A0ABS5US43_9BIFI</name>
<reference evidence="2 3" key="1">
    <citation type="journal article" date="2021" name="Environ. Microbiol.">
        <title>Genetic insights into the dark matter of the mammalian gut microbiota through targeted genome reconstruction.</title>
        <authorList>
            <person name="Lugli G.A."/>
            <person name="Alessandri G."/>
            <person name="Milani C."/>
            <person name="Viappiani A."/>
            <person name="Fontana F."/>
            <person name="Tarracchini C."/>
            <person name="Mancabelli L."/>
            <person name="Argentini C."/>
            <person name="Ruiz L."/>
            <person name="Margolles A."/>
            <person name="van Sinderen D."/>
            <person name="Turroni F."/>
            <person name="Ventura M."/>
        </authorList>
    </citation>
    <scope>NUCLEOTIDE SEQUENCE [LARGE SCALE GENOMIC DNA]</scope>
    <source>
        <strain evidence="2 3">MA2</strain>
    </source>
</reference>
<dbReference type="CDD" id="cd01983">
    <property type="entry name" value="SIMIBI"/>
    <property type="match status" value="1"/>
</dbReference>
<evidence type="ECO:0000313" key="2">
    <source>
        <dbReference type="EMBL" id="MBT1173569.1"/>
    </source>
</evidence>
<comment type="caution">
    <text evidence="2">The sequence shown here is derived from an EMBL/GenBank/DDBJ whole genome shotgun (WGS) entry which is preliminary data.</text>
</comment>
<organism evidence="2 3">
    <name type="scientific">Bifidobacterium santillanense</name>
    <dbReference type="NCBI Taxonomy" id="2809028"/>
    <lineage>
        <taxon>Bacteria</taxon>
        <taxon>Bacillati</taxon>
        <taxon>Actinomycetota</taxon>
        <taxon>Actinomycetes</taxon>
        <taxon>Bifidobacteriales</taxon>
        <taxon>Bifidobacteriaceae</taxon>
        <taxon>Bifidobacterium</taxon>
    </lineage>
</organism>
<protein>
    <submittedName>
        <fullName evidence="2">Uncharacterized protein</fullName>
    </submittedName>
</protein>
<feature type="compositionally biased region" description="Basic residues" evidence="1">
    <location>
        <begin position="278"/>
        <end position="289"/>
    </location>
</feature>